<dbReference type="InterPro" id="IPR001753">
    <property type="entry name" value="Enoyl-CoA_hydra/iso"/>
</dbReference>
<evidence type="ECO:0000256" key="1">
    <source>
        <dbReference type="ARBA" id="ARBA00004685"/>
    </source>
</evidence>
<feature type="region of interest" description="Disordered" evidence="3">
    <location>
        <begin position="245"/>
        <end position="288"/>
    </location>
</feature>
<reference evidence="4 5" key="1">
    <citation type="journal article" date="2016" name="Nat. Commun.">
        <title>Ectomycorrhizal ecology is imprinted in the genome of the dominant symbiotic fungus Cenococcum geophilum.</title>
        <authorList>
            <consortium name="DOE Joint Genome Institute"/>
            <person name="Peter M."/>
            <person name="Kohler A."/>
            <person name="Ohm R.A."/>
            <person name="Kuo A."/>
            <person name="Krutzmann J."/>
            <person name="Morin E."/>
            <person name="Arend M."/>
            <person name="Barry K.W."/>
            <person name="Binder M."/>
            <person name="Choi C."/>
            <person name="Clum A."/>
            <person name="Copeland A."/>
            <person name="Grisel N."/>
            <person name="Haridas S."/>
            <person name="Kipfer T."/>
            <person name="LaButti K."/>
            <person name="Lindquist E."/>
            <person name="Lipzen A."/>
            <person name="Maire R."/>
            <person name="Meier B."/>
            <person name="Mihaltcheva S."/>
            <person name="Molinier V."/>
            <person name="Murat C."/>
            <person name="Poggeler S."/>
            <person name="Quandt C.A."/>
            <person name="Sperisen C."/>
            <person name="Tritt A."/>
            <person name="Tisserant E."/>
            <person name="Crous P.W."/>
            <person name="Henrissat B."/>
            <person name="Nehls U."/>
            <person name="Egli S."/>
            <person name="Spatafora J.W."/>
            <person name="Grigoriev I.V."/>
            <person name="Martin F.M."/>
        </authorList>
    </citation>
    <scope>NUCLEOTIDE SEQUENCE [LARGE SCALE GENOMIC DNA]</scope>
    <source>
        <strain evidence="4 5">CBS 207.34</strain>
    </source>
</reference>
<comment type="pathway">
    <text evidence="1">Mycotoxin biosynthesis.</text>
</comment>
<protein>
    <submittedName>
        <fullName evidence="4">ClpP/crotonase</fullName>
    </submittedName>
</protein>
<evidence type="ECO:0000256" key="3">
    <source>
        <dbReference type="SAM" id="MobiDB-lite"/>
    </source>
</evidence>
<dbReference type="InterPro" id="IPR029045">
    <property type="entry name" value="ClpP/crotonase-like_dom_sf"/>
</dbReference>
<keyword evidence="5" id="KW-1185">Reference proteome</keyword>
<organism evidence="4 5">
    <name type="scientific">Glonium stellatum</name>
    <dbReference type="NCBI Taxonomy" id="574774"/>
    <lineage>
        <taxon>Eukaryota</taxon>
        <taxon>Fungi</taxon>
        <taxon>Dikarya</taxon>
        <taxon>Ascomycota</taxon>
        <taxon>Pezizomycotina</taxon>
        <taxon>Dothideomycetes</taxon>
        <taxon>Pleosporomycetidae</taxon>
        <taxon>Gloniales</taxon>
        <taxon>Gloniaceae</taxon>
        <taxon>Glonium</taxon>
    </lineage>
</organism>
<sequence>MPLLFTIPITTGGSFECTSPASQVYLLSFESPPDNRLTTPFINAFNLALDIIEQSNGLELKHFNDTPGFSEKTWLPFYERILTYPMPTIALINGHGFAGGWILAMFHDYRVQNPSRGFLCLNEIDIGMVISNPLLSIYREKVQSPNTYRAIVLEGKRFTAQQALQEGLVDAVGGLDDALKLSNERSLISKAKSGVWGSLKEGMYRETLNLLKNTQENTLWREEVEKKKLEKAKQGLQKIGCWEKNGKNITDDKSQRSSSAMPNGPTGLLEREDGDTYQSPIGGPLLEP</sequence>
<dbReference type="CDD" id="cd06558">
    <property type="entry name" value="crotonase-like"/>
    <property type="match status" value="1"/>
</dbReference>
<gene>
    <name evidence="4" type="ORF">AOQ84DRAFT_426366</name>
</gene>
<dbReference type="GO" id="GO:0006635">
    <property type="term" value="P:fatty acid beta-oxidation"/>
    <property type="evidence" value="ECO:0007669"/>
    <property type="project" value="TreeGrafter"/>
</dbReference>
<dbReference type="SUPFAM" id="SSF52096">
    <property type="entry name" value="ClpP/crotonase"/>
    <property type="match status" value="1"/>
</dbReference>
<dbReference type="Proteomes" id="UP000250140">
    <property type="component" value="Unassembled WGS sequence"/>
</dbReference>
<keyword evidence="2" id="KW-0843">Virulence</keyword>
<dbReference type="GO" id="GO:0004165">
    <property type="term" value="F:delta(3)-delta(2)-enoyl-CoA isomerase activity"/>
    <property type="evidence" value="ECO:0007669"/>
    <property type="project" value="TreeGrafter"/>
</dbReference>
<dbReference type="Gene3D" id="3.90.226.10">
    <property type="entry name" value="2-enoyl-CoA Hydratase, Chain A, domain 1"/>
    <property type="match status" value="1"/>
</dbReference>
<dbReference type="PANTHER" id="PTHR11941">
    <property type="entry name" value="ENOYL-COA HYDRATASE-RELATED"/>
    <property type="match status" value="1"/>
</dbReference>
<evidence type="ECO:0000313" key="5">
    <source>
        <dbReference type="Proteomes" id="UP000250140"/>
    </source>
</evidence>
<dbReference type="PANTHER" id="PTHR11941:SF75">
    <property type="entry name" value="ENOYL-COA HYDRATASE_ISOMERASE FAMILY PROTEIN"/>
    <property type="match status" value="1"/>
</dbReference>
<dbReference type="EMBL" id="KV751079">
    <property type="protein sequence ID" value="OCL01749.1"/>
    <property type="molecule type" value="Genomic_DNA"/>
</dbReference>
<dbReference type="AlphaFoldDB" id="A0A8E2EN64"/>
<evidence type="ECO:0000256" key="2">
    <source>
        <dbReference type="ARBA" id="ARBA00023026"/>
    </source>
</evidence>
<feature type="compositionally biased region" description="Basic and acidic residues" evidence="3">
    <location>
        <begin position="245"/>
        <end position="255"/>
    </location>
</feature>
<dbReference type="OrthoDB" id="1696280at2759"/>
<dbReference type="GO" id="GO:0005777">
    <property type="term" value="C:peroxisome"/>
    <property type="evidence" value="ECO:0007669"/>
    <property type="project" value="TreeGrafter"/>
</dbReference>
<evidence type="ECO:0000313" key="4">
    <source>
        <dbReference type="EMBL" id="OCL01749.1"/>
    </source>
</evidence>
<dbReference type="Pfam" id="PF00378">
    <property type="entry name" value="ECH_1"/>
    <property type="match status" value="1"/>
</dbReference>
<accession>A0A8E2EN64</accession>
<name>A0A8E2EN64_9PEZI</name>
<proteinExistence type="predicted"/>